<feature type="compositionally biased region" description="Low complexity" evidence="1">
    <location>
        <begin position="221"/>
        <end position="231"/>
    </location>
</feature>
<feature type="compositionally biased region" description="Low complexity" evidence="1">
    <location>
        <begin position="250"/>
        <end position="274"/>
    </location>
</feature>
<sequence length="496" mass="50606">MTEPVLGSSLLQAQDDHSSHHNNNNHHNHIRSHRHERLHRRQADSSDTIVQIVQTVSVVQLIDASGATIGANTQTSEPSTTAYAVVPTVGIESTPDLTSAVVDDVTSLLSTILDPTASSVDSATTSSMPSSFPTVESYAAVTSAPSSGSSSAFPTFAGVTNSTTVAPASSSLFSNGTASLKPFTANLTTSTLPSSAGTILFNDTFTTTVFGSSSGSFTLASTTGTATSTGTEDGGSVTGFGFGGNGGTATGESSPSSTSTEDAGSGSSSGSASPGTVAGSVLGAVAGVGLILIAALMLLRYKKRQRGLRLSDGNAIPGTRGLMIGGGGPTSGGPGGMGEVSQRRSVPFAVPAALASLTGYKRYSDRTNASSEGPERGFQKVSGRKLPSVLQHGGDGYSDPTDPRNTMMSDQSFYRDSTGWWGGPDMPRVAVGSPMRPESGIPVFHPGPARTPVTESGHFSDTLEPPAMRDPLGRSHPSQDGSNRSHGSGSRFTEEI</sequence>
<evidence type="ECO:0000256" key="2">
    <source>
        <dbReference type="SAM" id="Phobius"/>
    </source>
</evidence>
<feature type="region of interest" description="Disordered" evidence="1">
    <location>
        <begin position="13"/>
        <end position="45"/>
    </location>
</feature>
<feature type="region of interest" description="Disordered" evidence="1">
    <location>
        <begin position="364"/>
        <end position="406"/>
    </location>
</feature>
<keyword evidence="4" id="KW-1185">Reference proteome</keyword>
<feature type="compositionally biased region" description="Gly residues" evidence="1">
    <location>
        <begin position="232"/>
        <end position="249"/>
    </location>
</feature>
<feature type="transmembrane region" description="Helical" evidence="2">
    <location>
        <begin position="277"/>
        <end position="299"/>
    </location>
</feature>
<keyword evidence="2" id="KW-0812">Transmembrane</keyword>
<feature type="compositionally biased region" description="Basic residues" evidence="1">
    <location>
        <begin position="23"/>
        <end position="40"/>
    </location>
</feature>
<keyword evidence="2" id="KW-0472">Membrane</keyword>
<dbReference type="EMBL" id="JAFIMR010000007">
    <property type="protein sequence ID" value="KAI1876462.1"/>
    <property type="molecule type" value="Genomic_DNA"/>
</dbReference>
<feature type="region of interest" description="Disordered" evidence="1">
    <location>
        <begin position="221"/>
        <end position="274"/>
    </location>
</feature>
<accession>A0A9P9WRE1</accession>
<name>A0A9P9WRE1_9PEZI</name>
<keyword evidence="2" id="KW-1133">Transmembrane helix</keyword>
<gene>
    <name evidence="3" type="ORF">JX265_003988</name>
</gene>
<evidence type="ECO:0000313" key="3">
    <source>
        <dbReference type="EMBL" id="KAI1876462.1"/>
    </source>
</evidence>
<dbReference type="Proteomes" id="UP000829685">
    <property type="component" value="Unassembled WGS sequence"/>
</dbReference>
<organism evidence="3 4">
    <name type="scientific">Neoarthrinium moseri</name>
    <dbReference type="NCBI Taxonomy" id="1658444"/>
    <lineage>
        <taxon>Eukaryota</taxon>
        <taxon>Fungi</taxon>
        <taxon>Dikarya</taxon>
        <taxon>Ascomycota</taxon>
        <taxon>Pezizomycotina</taxon>
        <taxon>Sordariomycetes</taxon>
        <taxon>Xylariomycetidae</taxon>
        <taxon>Amphisphaeriales</taxon>
        <taxon>Apiosporaceae</taxon>
        <taxon>Neoarthrinium</taxon>
    </lineage>
</organism>
<reference evidence="3" key="1">
    <citation type="submission" date="2021-03" db="EMBL/GenBank/DDBJ databases">
        <title>Revisited historic fungal species revealed as producer of novel bioactive compounds through whole genome sequencing and comparative genomics.</title>
        <authorList>
            <person name="Vignolle G.A."/>
            <person name="Hochenegger N."/>
            <person name="Mach R.L."/>
            <person name="Mach-Aigner A.R."/>
            <person name="Javad Rahimi M."/>
            <person name="Salim K.A."/>
            <person name="Chan C.M."/>
            <person name="Lim L.B.L."/>
            <person name="Cai F."/>
            <person name="Druzhinina I.S."/>
            <person name="U'Ren J.M."/>
            <person name="Derntl C."/>
        </authorList>
    </citation>
    <scope>NUCLEOTIDE SEQUENCE</scope>
    <source>
        <strain evidence="3">TUCIM 5799</strain>
    </source>
</reference>
<evidence type="ECO:0000256" key="1">
    <source>
        <dbReference type="SAM" id="MobiDB-lite"/>
    </source>
</evidence>
<proteinExistence type="predicted"/>
<dbReference type="AlphaFoldDB" id="A0A9P9WRE1"/>
<feature type="compositionally biased region" description="Polar residues" evidence="1">
    <location>
        <begin position="476"/>
        <end position="496"/>
    </location>
</feature>
<protein>
    <submittedName>
        <fullName evidence="3">Uncharacterized protein</fullName>
    </submittedName>
</protein>
<dbReference type="OrthoDB" id="5421784at2759"/>
<evidence type="ECO:0000313" key="4">
    <source>
        <dbReference type="Proteomes" id="UP000829685"/>
    </source>
</evidence>
<feature type="region of interest" description="Disordered" evidence="1">
    <location>
        <begin position="431"/>
        <end position="496"/>
    </location>
</feature>
<comment type="caution">
    <text evidence="3">The sequence shown here is derived from an EMBL/GenBank/DDBJ whole genome shotgun (WGS) entry which is preliminary data.</text>
</comment>